<accession>A0AAW2HZP0</accession>
<dbReference type="EMBL" id="JARGDH010000002">
    <property type="protein sequence ID" value="KAL0275586.1"/>
    <property type="molecule type" value="Genomic_DNA"/>
</dbReference>
<feature type="domain" description="SRA1/Sec31" evidence="2">
    <location>
        <begin position="57"/>
        <end position="190"/>
    </location>
</feature>
<comment type="caution">
    <text evidence="3">The sequence shown here is derived from an EMBL/GenBank/DDBJ whole genome shotgun (WGS) entry which is preliminary data.</text>
</comment>
<evidence type="ECO:0000313" key="3">
    <source>
        <dbReference type="EMBL" id="KAL0275585.1"/>
    </source>
</evidence>
<dbReference type="EMBL" id="JARGDH010000002">
    <property type="protein sequence ID" value="KAL0275585.1"/>
    <property type="molecule type" value="Genomic_DNA"/>
</dbReference>
<dbReference type="Pfam" id="PF07304">
    <property type="entry name" value="SRA1"/>
    <property type="match status" value="1"/>
</dbReference>
<feature type="region of interest" description="Disordered" evidence="1">
    <location>
        <begin position="51"/>
        <end position="99"/>
    </location>
</feature>
<feature type="compositionally biased region" description="Pro residues" evidence="1">
    <location>
        <begin position="60"/>
        <end position="74"/>
    </location>
</feature>
<gene>
    <name evidence="3" type="ORF">PYX00_003396</name>
</gene>
<evidence type="ECO:0000256" key="1">
    <source>
        <dbReference type="SAM" id="MobiDB-lite"/>
    </source>
</evidence>
<dbReference type="InterPro" id="IPR009917">
    <property type="entry name" value="SRA1/Sec31"/>
</dbReference>
<sequence length="194" mass="21688">MTDKMENKHDPGWNDPPLFTYDKAAAIQASATKKGISLNKRVAYPMTGKAMTASASPVPSSTPPSLPQMKPPPVCTGLMRPDSGTRTEESEAQKLDKSERLSKVLKNLEAVSPEKDDEEISKRIKVMEKMWMEDKLDEHVQLKLVDLTEALCNGDTDLADRLQMGLMVDYVSQCSSWMSGIRQIINYKRKAKEV</sequence>
<dbReference type="GO" id="GO:0005634">
    <property type="term" value="C:nucleus"/>
    <property type="evidence" value="ECO:0007669"/>
    <property type="project" value="TreeGrafter"/>
</dbReference>
<organism evidence="3">
    <name type="scientific">Menopon gallinae</name>
    <name type="common">poultry shaft louse</name>
    <dbReference type="NCBI Taxonomy" id="328185"/>
    <lineage>
        <taxon>Eukaryota</taxon>
        <taxon>Metazoa</taxon>
        <taxon>Ecdysozoa</taxon>
        <taxon>Arthropoda</taxon>
        <taxon>Hexapoda</taxon>
        <taxon>Insecta</taxon>
        <taxon>Pterygota</taxon>
        <taxon>Neoptera</taxon>
        <taxon>Paraneoptera</taxon>
        <taxon>Psocodea</taxon>
        <taxon>Troctomorpha</taxon>
        <taxon>Phthiraptera</taxon>
        <taxon>Amblycera</taxon>
        <taxon>Menoponidae</taxon>
        <taxon>Menopon</taxon>
    </lineage>
</organism>
<dbReference type="Gene3D" id="1.20.940.10">
    <property type="entry name" value="Functional domain of the splicing factor Prp18"/>
    <property type="match status" value="1"/>
</dbReference>
<dbReference type="PANTHER" id="PTHR18834:SF2">
    <property type="entry name" value="STEROID RECEPTOR RNA ACTIVATOR 1"/>
    <property type="match status" value="1"/>
</dbReference>
<dbReference type="GO" id="GO:0003713">
    <property type="term" value="F:transcription coactivator activity"/>
    <property type="evidence" value="ECO:0007669"/>
    <property type="project" value="InterPro"/>
</dbReference>
<feature type="compositionally biased region" description="Basic and acidic residues" evidence="1">
    <location>
        <begin position="83"/>
        <end position="99"/>
    </location>
</feature>
<dbReference type="InterPro" id="IPR040243">
    <property type="entry name" value="Steroid_recept_RNA_1"/>
</dbReference>
<dbReference type="AlphaFoldDB" id="A0AAW2HZP0"/>
<evidence type="ECO:0000259" key="2">
    <source>
        <dbReference type="Pfam" id="PF07304"/>
    </source>
</evidence>
<proteinExistence type="predicted"/>
<reference evidence="3" key="1">
    <citation type="journal article" date="2024" name="Gigascience">
        <title>Chromosome-level genome of the poultry shaft louse Menopon gallinae provides insight into the host-switching and adaptive evolution of parasitic lice.</title>
        <authorList>
            <person name="Xu Y."/>
            <person name="Ma L."/>
            <person name="Liu S."/>
            <person name="Liang Y."/>
            <person name="Liu Q."/>
            <person name="He Z."/>
            <person name="Tian L."/>
            <person name="Duan Y."/>
            <person name="Cai W."/>
            <person name="Li H."/>
            <person name="Song F."/>
        </authorList>
    </citation>
    <scope>NUCLEOTIDE SEQUENCE</scope>
    <source>
        <strain evidence="3">Cailab_2023a</strain>
    </source>
</reference>
<protein>
    <recommendedName>
        <fullName evidence="2">SRA1/Sec31 domain-containing protein</fullName>
    </recommendedName>
</protein>
<dbReference type="PANTHER" id="PTHR18834">
    <property type="entry name" value="STEROID RECEPTOR RNA ACTIVATOR 1"/>
    <property type="match status" value="1"/>
</dbReference>
<dbReference type="GO" id="GO:0006357">
    <property type="term" value="P:regulation of transcription by RNA polymerase II"/>
    <property type="evidence" value="ECO:0007669"/>
    <property type="project" value="InterPro"/>
</dbReference>
<name>A0AAW2HZP0_9NEOP</name>